<reference evidence="1 2" key="1">
    <citation type="submission" date="2024-01" db="EMBL/GenBank/DDBJ databases">
        <title>Genome assemblies of Stephania.</title>
        <authorList>
            <person name="Yang L."/>
        </authorList>
    </citation>
    <scope>NUCLEOTIDE SEQUENCE [LARGE SCALE GENOMIC DNA]</scope>
    <source>
        <strain evidence="1">YNDBR</strain>
        <tissue evidence="1">Leaf</tissue>
    </source>
</reference>
<keyword evidence="2" id="KW-1185">Reference proteome</keyword>
<evidence type="ECO:0000313" key="1">
    <source>
        <dbReference type="EMBL" id="KAK9087375.1"/>
    </source>
</evidence>
<dbReference type="AlphaFoldDB" id="A0AAP0HLN8"/>
<evidence type="ECO:0000313" key="2">
    <source>
        <dbReference type="Proteomes" id="UP001420932"/>
    </source>
</evidence>
<sequence length="156" mass="18070">MEFFNSNSHSRVRLWHSSTLSHKFEARTHLLCEQCRRQASLEFCHWTTLFTVPLLVCPPRHATLPSRDLLVRNAAHWSTPLLAGQRCRVFVYPHDSGAYYWSALLLSAIAFCLHRPLSELCPQLPTILATVVREVLFHGRRLSFHFLFLCALCVLR</sequence>
<dbReference type="EMBL" id="JBBNAF010000013">
    <property type="protein sequence ID" value="KAK9087375.1"/>
    <property type="molecule type" value="Genomic_DNA"/>
</dbReference>
<gene>
    <name evidence="1" type="ORF">Syun_029769</name>
</gene>
<organism evidence="1 2">
    <name type="scientific">Stephania yunnanensis</name>
    <dbReference type="NCBI Taxonomy" id="152371"/>
    <lineage>
        <taxon>Eukaryota</taxon>
        <taxon>Viridiplantae</taxon>
        <taxon>Streptophyta</taxon>
        <taxon>Embryophyta</taxon>
        <taxon>Tracheophyta</taxon>
        <taxon>Spermatophyta</taxon>
        <taxon>Magnoliopsida</taxon>
        <taxon>Ranunculales</taxon>
        <taxon>Menispermaceae</taxon>
        <taxon>Menispermoideae</taxon>
        <taxon>Cissampelideae</taxon>
        <taxon>Stephania</taxon>
    </lineage>
</organism>
<comment type="caution">
    <text evidence="1">The sequence shown here is derived from an EMBL/GenBank/DDBJ whole genome shotgun (WGS) entry which is preliminary data.</text>
</comment>
<dbReference type="Proteomes" id="UP001420932">
    <property type="component" value="Unassembled WGS sequence"/>
</dbReference>
<accession>A0AAP0HLN8</accession>
<proteinExistence type="predicted"/>
<name>A0AAP0HLN8_9MAGN</name>
<protein>
    <submittedName>
        <fullName evidence="1">Uncharacterized protein</fullName>
    </submittedName>
</protein>